<evidence type="ECO:0000313" key="1">
    <source>
        <dbReference type="EMBL" id="MBR0655879.1"/>
    </source>
</evidence>
<dbReference type="EMBL" id="JAAEDH010000013">
    <property type="protein sequence ID" value="MBR0655879.1"/>
    <property type="molecule type" value="Genomic_DNA"/>
</dbReference>
<reference evidence="1" key="2">
    <citation type="journal article" date="2021" name="Syst. Appl. Microbiol.">
        <title>Roseomonas hellenica sp. nov., isolated from roots of wild-growing Alkanna tinctoria.</title>
        <authorList>
            <person name="Rat A."/>
            <person name="Naranjo H.D."/>
            <person name="Lebbe L."/>
            <person name="Cnockaert M."/>
            <person name="Krigas N."/>
            <person name="Grigoriadou K."/>
            <person name="Maloupa E."/>
            <person name="Willems A."/>
        </authorList>
    </citation>
    <scope>NUCLEOTIDE SEQUENCE</scope>
    <source>
        <strain evidence="1">LMG 28251</strain>
    </source>
</reference>
<comment type="caution">
    <text evidence="1">The sequence shown here is derived from an EMBL/GenBank/DDBJ whole genome shotgun (WGS) entry which is preliminary data.</text>
</comment>
<protein>
    <submittedName>
        <fullName evidence="1">Uncharacterized protein</fullName>
    </submittedName>
</protein>
<dbReference type="Proteomes" id="UP001196068">
    <property type="component" value="Unassembled WGS sequence"/>
</dbReference>
<reference evidence="1" key="1">
    <citation type="submission" date="2020-01" db="EMBL/GenBank/DDBJ databases">
        <authorList>
            <person name="Rat A."/>
        </authorList>
    </citation>
    <scope>NUCLEOTIDE SEQUENCE</scope>
    <source>
        <strain evidence="1">LMG 28251</strain>
    </source>
</reference>
<name>A0AAF1JX66_9PROT</name>
<organism evidence="1 2">
    <name type="scientific">Plastoroseomonas arctica</name>
    <dbReference type="NCBI Taxonomy" id="1509237"/>
    <lineage>
        <taxon>Bacteria</taxon>
        <taxon>Pseudomonadati</taxon>
        <taxon>Pseudomonadota</taxon>
        <taxon>Alphaproteobacteria</taxon>
        <taxon>Acetobacterales</taxon>
        <taxon>Acetobacteraceae</taxon>
        <taxon>Plastoroseomonas</taxon>
    </lineage>
</organism>
<evidence type="ECO:0000313" key="2">
    <source>
        <dbReference type="Proteomes" id="UP001196068"/>
    </source>
</evidence>
<sequence length="142" mass="14694">MTALALPLLAGGAVAQTGATPHEWLYGSWTGGLFPATDTTSSACYAQPSVIFTRDVVLRTGVIDVGYRQRGIETVAGAAGGVQFRFVPVAATGALAARLPPDIGFGCTGNPDTLNVERRGPNEIAFPGCTDFPLTLRRCGAP</sequence>
<accession>A0AAF1JX66</accession>
<dbReference type="RefSeq" id="WP_211874722.1">
    <property type="nucleotide sequence ID" value="NZ_JAAEDH010000013.1"/>
</dbReference>
<proteinExistence type="predicted"/>
<dbReference type="AlphaFoldDB" id="A0AAF1JX66"/>
<keyword evidence="2" id="KW-1185">Reference proteome</keyword>
<gene>
    <name evidence="1" type="ORF">GXW79_12425</name>
</gene>